<gene>
    <name evidence="8" type="primary">nudJ</name>
    <name evidence="10" type="ORF">CJD50_05125</name>
</gene>
<dbReference type="AlphaFoldDB" id="A0A2A2MIP7"/>
<keyword evidence="11" id="KW-1185">Reference proteome</keyword>
<dbReference type="Pfam" id="PF00293">
    <property type="entry name" value="NUDIX"/>
    <property type="match status" value="1"/>
</dbReference>
<evidence type="ECO:0000256" key="3">
    <source>
        <dbReference type="ARBA" id="ARBA00011245"/>
    </source>
</evidence>
<dbReference type="OrthoDB" id="8594221at2"/>
<organism evidence="10 11">
    <name type="scientific">Hafnia paralvei</name>
    <dbReference type="NCBI Taxonomy" id="546367"/>
    <lineage>
        <taxon>Bacteria</taxon>
        <taxon>Pseudomonadati</taxon>
        <taxon>Pseudomonadota</taxon>
        <taxon>Gammaproteobacteria</taxon>
        <taxon>Enterobacterales</taxon>
        <taxon>Hafniaceae</taxon>
        <taxon>Hafnia</taxon>
    </lineage>
</organism>
<comment type="subunit">
    <text evidence="3 8">Monomer.</text>
</comment>
<comment type="caution">
    <text evidence="10">The sequence shown here is derived from an EMBL/GenBank/DDBJ whole genome shotgun (WGS) entry which is preliminary data.</text>
</comment>
<comment type="cofactor">
    <cofactor evidence="1 8">
        <name>Mg(2+)</name>
        <dbReference type="ChEBI" id="CHEBI:18420"/>
    </cofactor>
</comment>
<dbReference type="InterPro" id="IPR033713">
    <property type="entry name" value="NudJ"/>
</dbReference>
<keyword evidence="6 8" id="KW-0460">Magnesium</keyword>
<comment type="similarity">
    <text evidence="2 8">Belongs to the Nudix hydrolase family. NudJ subfamily.</text>
</comment>
<evidence type="ECO:0000256" key="1">
    <source>
        <dbReference type="ARBA" id="ARBA00001946"/>
    </source>
</evidence>
<dbReference type="SUPFAM" id="SSF55811">
    <property type="entry name" value="Nudix"/>
    <property type="match status" value="1"/>
</dbReference>
<dbReference type="CDD" id="cd03675">
    <property type="entry name" value="NUDIX_Hydrolase"/>
    <property type="match status" value="1"/>
</dbReference>
<evidence type="ECO:0000313" key="11">
    <source>
        <dbReference type="Proteomes" id="UP000218796"/>
    </source>
</evidence>
<dbReference type="GO" id="GO:0004787">
    <property type="term" value="F:thiamine diphosphate phosphatase activity"/>
    <property type="evidence" value="ECO:0007669"/>
    <property type="project" value="InterPro"/>
</dbReference>
<dbReference type="InterPro" id="IPR020476">
    <property type="entry name" value="Nudix_hydrolase"/>
</dbReference>
<evidence type="ECO:0000313" key="10">
    <source>
        <dbReference type="EMBL" id="PAV98845.1"/>
    </source>
</evidence>
<dbReference type="Gene3D" id="3.90.79.10">
    <property type="entry name" value="Nucleoside Triphosphate Pyrophosphohydrolase"/>
    <property type="match status" value="1"/>
</dbReference>
<evidence type="ECO:0000256" key="2">
    <source>
        <dbReference type="ARBA" id="ARBA00007608"/>
    </source>
</evidence>
<dbReference type="PRINTS" id="PR00502">
    <property type="entry name" value="NUDIXFAMILY"/>
</dbReference>
<evidence type="ECO:0000256" key="7">
    <source>
        <dbReference type="RuleBase" id="RU003476"/>
    </source>
</evidence>
<dbReference type="KEGG" id="hpar:AL518_15640"/>
<dbReference type="PROSITE" id="PS00893">
    <property type="entry name" value="NUDIX_BOX"/>
    <property type="match status" value="1"/>
</dbReference>
<dbReference type="InterPro" id="IPR000086">
    <property type="entry name" value="NUDIX_hydrolase_dom"/>
</dbReference>
<evidence type="ECO:0000256" key="6">
    <source>
        <dbReference type="ARBA" id="ARBA00022842"/>
    </source>
</evidence>
<dbReference type="PROSITE" id="PS51462">
    <property type="entry name" value="NUDIX"/>
    <property type="match status" value="1"/>
</dbReference>
<dbReference type="EC" id="3.6.1.-" evidence="8"/>
<dbReference type="RefSeq" id="WP_039187720.1">
    <property type="nucleotide sequence ID" value="NZ_CAUFSP010000001.1"/>
</dbReference>
<proteinExistence type="inferred from homology"/>
<accession>A0A2A2MIP7</accession>
<dbReference type="GO" id="GO:0017111">
    <property type="term" value="F:ribonucleoside triphosphate phosphatase activity"/>
    <property type="evidence" value="ECO:0007669"/>
    <property type="project" value="InterPro"/>
</dbReference>
<keyword evidence="5 7" id="KW-0378">Hydrolase</keyword>
<dbReference type="PANTHER" id="PTHR43222:SF11">
    <property type="entry name" value="PHOSPHATASE NUDJ"/>
    <property type="match status" value="1"/>
</dbReference>
<dbReference type="Proteomes" id="UP000218796">
    <property type="component" value="Unassembled WGS sequence"/>
</dbReference>
<dbReference type="GeneID" id="69638525"/>
<dbReference type="EMBL" id="NQMS01000001">
    <property type="protein sequence ID" value="PAV98845.1"/>
    <property type="molecule type" value="Genomic_DNA"/>
</dbReference>
<dbReference type="PANTHER" id="PTHR43222">
    <property type="entry name" value="NUDIX HYDROLASE 23"/>
    <property type="match status" value="1"/>
</dbReference>
<reference evidence="10 11" key="1">
    <citation type="submission" date="2017-08" db="EMBL/GenBank/DDBJ databases">
        <title>Draft Genome Sequence of Hafnia alvei CITHA-6 Isolated from Raw Bovine Milk.</title>
        <authorList>
            <person name="Culligan E.P."/>
            <person name="Mcsweeney A."/>
            <person name="O'Doherty C."/>
            <person name="Gleeson E."/>
            <person name="O'Riordan D."/>
            <person name="Sleator R.D."/>
        </authorList>
    </citation>
    <scope>NUCLEOTIDE SEQUENCE [LARGE SCALE GENOMIC DNA]</scope>
    <source>
        <strain evidence="10 11">CITHA-6</strain>
    </source>
</reference>
<evidence type="ECO:0000256" key="8">
    <source>
        <dbReference type="RuleBase" id="RU364043"/>
    </source>
</evidence>
<feature type="domain" description="Nudix hydrolase" evidence="9">
    <location>
        <begin position="3"/>
        <end position="131"/>
    </location>
</feature>
<sequence length="155" mass="18036">MLKPHVTVACVVQSQDRFLIVEETVHGKPTWNQPAGHLEADETLLEAAVRELWEETGVRAQPQHLLQMYQWIAPDNTPFLRFTFAIDLPEQPETQPQDDDIDRCLWLTADEIIHSDRLRSPLVRESILRYQRPERYPLEILATFGWQSKPPVTTI</sequence>
<evidence type="ECO:0000256" key="5">
    <source>
        <dbReference type="ARBA" id="ARBA00022801"/>
    </source>
</evidence>
<evidence type="ECO:0000256" key="4">
    <source>
        <dbReference type="ARBA" id="ARBA00015552"/>
    </source>
</evidence>
<evidence type="ECO:0000259" key="9">
    <source>
        <dbReference type="PROSITE" id="PS51462"/>
    </source>
</evidence>
<name>A0A2A2MIP7_9GAMM</name>
<dbReference type="InterPro" id="IPR015797">
    <property type="entry name" value="NUDIX_hydrolase-like_dom_sf"/>
</dbReference>
<protein>
    <recommendedName>
        <fullName evidence="4 8">Phosphatase NudJ</fullName>
        <ecNumber evidence="8">3.6.1.-</ecNumber>
    </recommendedName>
</protein>
<dbReference type="GO" id="GO:0017110">
    <property type="term" value="F:nucleoside diphosphate phosphatase activity"/>
    <property type="evidence" value="ECO:0007669"/>
    <property type="project" value="InterPro"/>
</dbReference>
<dbReference type="InterPro" id="IPR020084">
    <property type="entry name" value="NUDIX_hydrolase_CS"/>
</dbReference>